<evidence type="ECO:0000256" key="2">
    <source>
        <dbReference type="SAM" id="Phobius"/>
    </source>
</evidence>
<keyword evidence="1" id="KW-0732">Signal</keyword>
<reference evidence="3 4" key="1">
    <citation type="journal article" date="2011" name="Stand. Genomic Sci.">
        <title>Complete genome sequence of the hyperthermophilic chemolithoautotroph Pyrolobus fumarii type strain (1A).</title>
        <authorList>
            <person name="Anderson I."/>
            <person name="Goker M."/>
            <person name="Nolan M."/>
            <person name="Lucas S."/>
            <person name="Hammon N."/>
            <person name="Deshpande S."/>
            <person name="Cheng J.F."/>
            <person name="Tapia R."/>
            <person name="Han C."/>
            <person name="Goodwin L."/>
            <person name="Pitluck S."/>
            <person name="Huntemann M."/>
            <person name="Liolios K."/>
            <person name="Ivanova N."/>
            <person name="Pagani I."/>
            <person name="Mavromatis K."/>
            <person name="Ovchinikova G."/>
            <person name="Pati A."/>
            <person name="Chen A."/>
            <person name="Palaniappan K."/>
            <person name="Land M."/>
            <person name="Hauser L."/>
            <person name="Brambilla E.M."/>
            <person name="Huber H."/>
            <person name="Yasawong M."/>
            <person name="Rohde M."/>
            <person name="Spring S."/>
            <person name="Abt B."/>
            <person name="Sikorski J."/>
            <person name="Wirth R."/>
            <person name="Detter J.C."/>
            <person name="Woyke T."/>
            <person name="Bristow J."/>
            <person name="Eisen J.A."/>
            <person name="Markowitz V."/>
            <person name="Hugenholtz P."/>
            <person name="Kyrpides N.C."/>
            <person name="Klenk H.P."/>
            <person name="Lapidus A."/>
        </authorList>
    </citation>
    <scope>NUCLEOTIDE SEQUENCE [LARGE SCALE GENOMIC DNA]</scope>
    <source>
        <strain evidence="4">DSM 11204 / 1A</strain>
    </source>
</reference>
<sequence length="423" mass="46921">MTASVATKLVKTILIIAVFVVAMWGYWKATIPGYFESVSLCSEGCHDTKVLDPKNITGPFWCIGCHGFGVKSEILPGIPFYRDVKLEHLVEEHGECLMCHRVPGEFHWKHLEASEEELAKMGLARPVQCVDCHVNAYHGHHTDKPRNKVCLKCHDAAEIHGDMVKTIRAACTACHSESPVVPAAQLAPNATSYGGVNMAVGMLMEKLGFTYRPVNPCLACHTEPLNDGHQKHYGKEYEHRTIVCIDCHLSDMPHGWKPGIDICVECHDPRKTKLHDKYEELQDCSKCHRGFVAPNVTLVALRGCKGCHGDTIREAVSVGLHLVHAAAYSYNCSVCHEPNPINHTVFVKSAADVELCGKCHDEYGGLKSDALRGLAMHAALVSGYGIMHEMMVKKADGNCFECHYEWHLVQTPRVVYVYEGGER</sequence>
<dbReference type="Gene3D" id="3.90.10.10">
    <property type="entry name" value="Cytochrome C3"/>
    <property type="match status" value="2"/>
</dbReference>
<dbReference type="Proteomes" id="UP000001037">
    <property type="component" value="Chromosome"/>
</dbReference>
<dbReference type="OrthoDB" id="141453at2157"/>
<evidence type="ECO:0000256" key="1">
    <source>
        <dbReference type="ARBA" id="ARBA00022729"/>
    </source>
</evidence>
<dbReference type="KEGG" id="pfm:Pyrfu_0786"/>
<organism evidence="3 4">
    <name type="scientific">Pyrolobus fumarii (strain DSM 11204 / 1A)</name>
    <dbReference type="NCBI Taxonomy" id="694429"/>
    <lineage>
        <taxon>Archaea</taxon>
        <taxon>Thermoproteota</taxon>
        <taxon>Thermoprotei</taxon>
        <taxon>Desulfurococcales</taxon>
        <taxon>Pyrodictiaceae</taxon>
        <taxon>Pyrolobus</taxon>
    </lineage>
</organism>
<gene>
    <name evidence="3" type="ordered locus">Pyrfu_0786</name>
</gene>
<keyword evidence="2" id="KW-1133">Transmembrane helix</keyword>
<dbReference type="InterPro" id="IPR051829">
    <property type="entry name" value="Multiheme_Cytochr_ET"/>
</dbReference>
<dbReference type="RefSeq" id="WP_014026332.1">
    <property type="nucleotide sequence ID" value="NC_015931.1"/>
</dbReference>
<keyword evidence="4" id="KW-1185">Reference proteome</keyword>
<evidence type="ECO:0000313" key="4">
    <source>
        <dbReference type="Proteomes" id="UP000001037"/>
    </source>
</evidence>
<dbReference type="PANTHER" id="PTHR35038:SF8">
    <property type="entry name" value="C-TYPE POLYHEME CYTOCHROME OMCC"/>
    <property type="match status" value="1"/>
</dbReference>
<dbReference type="HOGENOM" id="CLU_648331_0_0_2"/>
<dbReference type="CDD" id="cd08168">
    <property type="entry name" value="Cytochrom_C3"/>
    <property type="match status" value="1"/>
</dbReference>
<dbReference type="AlphaFoldDB" id="G0EDH0"/>
<feature type="transmembrane region" description="Helical" evidence="2">
    <location>
        <begin position="9"/>
        <end position="27"/>
    </location>
</feature>
<dbReference type="SUPFAM" id="SSF48695">
    <property type="entry name" value="Multiheme cytochromes"/>
    <property type="match status" value="2"/>
</dbReference>
<dbReference type="PANTHER" id="PTHR35038">
    <property type="entry name" value="DISSIMILATORY SULFITE REDUCTASE SIRA"/>
    <property type="match status" value="1"/>
</dbReference>
<protein>
    <submittedName>
        <fullName evidence="3">Uncharacterized protein</fullName>
    </submittedName>
</protein>
<dbReference type="InParanoid" id="G0EDH0"/>
<keyword evidence="2" id="KW-0812">Transmembrane</keyword>
<proteinExistence type="predicted"/>
<dbReference type="GO" id="GO:0016491">
    <property type="term" value="F:oxidoreductase activity"/>
    <property type="evidence" value="ECO:0007669"/>
    <property type="project" value="TreeGrafter"/>
</dbReference>
<dbReference type="STRING" id="694429.Pyrfu_0786"/>
<dbReference type="InterPro" id="IPR036280">
    <property type="entry name" value="Multihaem_cyt_sf"/>
</dbReference>
<accession>G0EDH0</accession>
<name>G0EDH0_PYRF1</name>
<evidence type="ECO:0000313" key="3">
    <source>
        <dbReference type="EMBL" id="AEM38655.1"/>
    </source>
</evidence>
<keyword evidence="2" id="KW-0472">Membrane</keyword>
<dbReference type="eggNOG" id="arCOG10826">
    <property type="taxonomic scope" value="Archaea"/>
</dbReference>
<dbReference type="GeneID" id="11139254"/>
<dbReference type="EMBL" id="CP002838">
    <property type="protein sequence ID" value="AEM38655.1"/>
    <property type="molecule type" value="Genomic_DNA"/>
</dbReference>